<keyword evidence="4" id="KW-1003">Cell membrane</keyword>
<evidence type="ECO:0000313" key="15">
    <source>
        <dbReference type="EMBL" id="MCS0661122.1"/>
    </source>
</evidence>
<evidence type="ECO:0000313" key="16">
    <source>
        <dbReference type="Proteomes" id="UP001204621"/>
    </source>
</evidence>
<evidence type="ECO:0000256" key="4">
    <source>
        <dbReference type="ARBA" id="ARBA00022475"/>
    </source>
</evidence>
<dbReference type="Proteomes" id="UP001204621">
    <property type="component" value="Unassembled WGS sequence"/>
</dbReference>
<name>A0ABT2D4G2_9BURK</name>
<dbReference type="Gene3D" id="1.20.950.20">
    <property type="entry name" value="Transmembrane di-heme cytochromes, Chain C"/>
    <property type="match status" value="1"/>
</dbReference>
<evidence type="ECO:0000256" key="10">
    <source>
        <dbReference type="ARBA" id="ARBA00023004"/>
    </source>
</evidence>
<evidence type="ECO:0000256" key="6">
    <source>
        <dbReference type="ARBA" id="ARBA00022692"/>
    </source>
</evidence>
<evidence type="ECO:0000256" key="5">
    <source>
        <dbReference type="ARBA" id="ARBA00022617"/>
    </source>
</evidence>
<evidence type="ECO:0000256" key="13">
    <source>
        <dbReference type="SAM" id="Phobius"/>
    </source>
</evidence>
<keyword evidence="5" id="KW-0349">Heme</keyword>
<feature type="transmembrane region" description="Helical" evidence="13">
    <location>
        <begin position="142"/>
        <end position="162"/>
    </location>
</feature>
<evidence type="ECO:0000256" key="7">
    <source>
        <dbReference type="ARBA" id="ARBA00022723"/>
    </source>
</evidence>
<accession>A0ABT2D4G2</accession>
<evidence type="ECO:0000259" key="14">
    <source>
        <dbReference type="Pfam" id="PF01292"/>
    </source>
</evidence>
<dbReference type="EMBL" id="JANUGU010000013">
    <property type="protein sequence ID" value="MCS0661122.1"/>
    <property type="molecule type" value="Genomic_DNA"/>
</dbReference>
<comment type="cofactor">
    <cofactor evidence="1">
        <name>heme b</name>
        <dbReference type="ChEBI" id="CHEBI:60344"/>
    </cofactor>
</comment>
<dbReference type="RefSeq" id="WP_258814319.1">
    <property type="nucleotide sequence ID" value="NZ_JANUGU010000013.1"/>
</dbReference>
<keyword evidence="6 13" id="KW-0812">Transmembrane</keyword>
<keyword evidence="3" id="KW-0813">Transport</keyword>
<dbReference type="InterPro" id="IPR052168">
    <property type="entry name" value="Cytochrome_b561_oxidase"/>
</dbReference>
<keyword evidence="8" id="KW-0249">Electron transport</keyword>
<keyword evidence="11 13" id="KW-0472">Membrane</keyword>
<evidence type="ECO:0000256" key="8">
    <source>
        <dbReference type="ARBA" id="ARBA00022982"/>
    </source>
</evidence>
<sequence length="180" mass="20084">MPTQDTATSYGSISRFNHWLGALLVLVLLAIGLYFEDMPRGDVKKFWKGLHIAIGAFAALFFLWRVYWRMRSTSPRELPQPRALTLLSKTVHVLLLVGITVLALTGPLSIWATGRGIPVMGLFSIPSPFPEFRSLHGPLEDIHAFAADAMLYLIGLHILGVIKHQLVDRDNILKRMAGRA</sequence>
<comment type="subcellular location">
    <subcellularLocation>
        <location evidence="2">Cell membrane</location>
        <topology evidence="2">Multi-pass membrane protein</topology>
    </subcellularLocation>
</comment>
<organism evidence="15 16">
    <name type="scientific">Massilia terrae</name>
    <dbReference type="NCBI Taxonomy" id="1811224"/>
    <lineage>
        <taxon>Bacteria</taxon>
        <taxon>Pseudomonadati</taxon>
        <taxon>Pseudomonadota</taxon>
        <taxon>Betaproteobacteria</taxon>
        <taxon>Burkholderiales</taxon>
        <taxon>Oxalobacteraceae</taxon>
        <taxon>Telluria group</taxon>
        <taxon>Massilia</taxon>
    </lineage>
</organism>
<dbReference type="PANTHER" id="PTHR30529:SF1">
    <property type="entry name" value="CYTOCHROME B561 HOMOLOG 2"/>
    <property type="match status" value="1"/>
</dbReference>
<evidence type="ECO:0000256" key="9">
    <source>
        <dbReference type="ARBA" id="ARBA00022989"/>
    </source>
</evidence>
<protein>
    <submittedName>
        <fullName evidence="15">Cytochrome b/b6 domain-containing protein</fullName>
    </submittedName>
</protein>
<dbReference type="Pfam" id="PF01292">
    <property type="entry name" value="Ni_hydr_CYTB"/>
    <property type="match status" value="1"/>
</dbReference>
<evidence type="ECO:0000256" key="2">
    <source>
        <dbReference type="ARBA" id="ARBA00004651"/>
    </source>
</evidence>
<keyword evidence="7" id="KW-0479">Metal-binding</keyword>
<dbReference type="InterPro" id="IPR016174">
    <property type="entry name" value="Di-haem_cyt_TM"/>
</dbReference>
<reference evidence="15 16" key="1">
    <citation type="submission" date="2022-08" db="EMBL/GenBank/DDBJ databases">
        <title>Reclassification of Massilia species as members of the genera Telluria, Duganella, Pseudoduganella, Mokoshia gen. nov. and Zemynaea gen. nov. using orthogonal and non-orthogonal genome-based approaches.</title>
        <authorList>
            <person name="Bowman J.P."/>
        </authorList>
    </citation>
    <scope>NUCLEOTIDE SEQUENCE [LARGE SCALE GENOMIC DNA]</scope>
    <source>
        <strain evidence="15 16">JCM 31606</strain>
    </source>
</reference>
<keyword evidence="10" id="KW-0408">Iron</keyword>
<gene>
    <name evidence="15" type="ORF">NX778_23910</name>
</gene>
<dbReference type="PANTHER" id="PTHR30529">
    <property type="entry name" value="CYTOCHROME B561"/>
    <property type="match status" value="1"/>
</dbReference>
<comment type="caution">
    <text evidence="15">The sequence shown here is derived from an EMBL/GenBank/DDBJ whole genome shotgun (WGS) entry which is preliminary data.</text>
</comment>
<evidence type="ECO:0000256" key="12">
    <source>
        <dbReference type="ARBA" id="ARBA00037975"/>
    </source>
</evidence>
<keyword evidence="9 13" id="KW-1133">Transmembrane helix</keyword>
<dbReference type="InterPro" id="IPR011577">
    <property type="entry name" value="Cyt_b561_bac/Ni-Hgenase"/>
</dbReference>
<feature type="transmembrane region" description="Helical" evidence="13">
    <location>
        <begin position="16"/>
        <end position="35"/>
    </location>
</feature>
<evidence type="ECO:0000256" key="1">
    <source>
        <dbReference type="ARBA" id="ARBA00001970"/>
    </source>
</evidence>
<evidence type="ECO:0000256" key="3">
    <source>
        <dbReference type="ARBA" id="ARBA00022448"/>
    </source>
</evidence>
<proteinExistence type="inferred from homology"/>
<dbReference type="SUPFAM" id="SSF81342">
    <property type="entry name" value="Transmembrane di-heme cytochromes"/>
    <property type="match status" value="1"/>
</dbReference>
<feature type="transmembrane region" description="Helical" evidence="13">
    <location>
        <begin position="89"/>
        <end position="112"/>
    </location>
</feature>
<feature type="transmembrane region" description="Helical" evidence="13">
    <location>
        <begin position="47"/>
        <end position="68"/>
    </location>
</feature>
<feature type="domain" description="Cytochrome b561 bacterial/Ni-hydrogenase" evidence="14">
    <location>
        <begin position="10"/>
        <end position="177"/>
    </location>
</feature>
<comment type="similarity">
    <text evidence="12">Belongs to the cytochrome b561 family.</text>
</comment>
<evidence type="ECO:0000256" key="11">
    <source>
        <dbReference type="ARBA" id="ARBA00023136"/>
    </source>
</evidence>
<keyword evidence="16" id="KW-1185">Reference proteome</keyword>